<dbReference type="InterPro" id="IPR041497">
    <property type="entry name" value="Thump-like"/>
</dbReference>
<dbReference type="Pfam" id="PF18096">
    <property type="entry name" value="Thump_like"/>
    <property type="match status" value="1"/>
</dbReference>
<dbReference type="InterPro" id="IPR054168">
    <property type="entry name" value="PG_1098_Fer"/>
</dbReference>
<gene>
    <name evidence="3" type="ORF">BC742_0430</name>
</gene>
<dbReference type="AlphaFoldDB" id="A0A495WJV4"/>
<comment type="caution">
    <text evidence="3">The sequence shown here is derived from an EMBL/GenBank/DDBJ whole genome shotgun (WGS) entry which is preliminary data.</text>
</comment>
<dbReference type="Proteomes" id="UP000269493">
    <property type="component" value="Unassembled WGS sequence"/>
</dbReference>
<dbReference type="SUPFAM" id="SSF53335">
    <property type="entry name" value="S-adenosyl-L-methionine-dependent methyltransferases"/>
    <property type="match status" value="1"/>
</dbReference>
<evidence type="ECO:0000259" key="2">
    <source>
        <dbReference type="Pfam" id="PF22013"/>
    </source>
</evidence>
<organism evidence="3 4">
    <name type="scientific">Coprobacter fastidiosus NSB1 = JCM 33896</name>
    <dbReference type="NCBI Taxonomy" id="1349822"/>
    <lineage>
        <taxon>Bacteria</taxon>
        <taxon>Pseudomonadati</taxon>
        <taxon>Bacteroidota</taxon>
        <taxon>Bacteroidia</taxon>
        <taxon>Bacteroidales</taxon>
        <taxon>Barnesiellaceae</taxon>
        <taxon>Coprobacter</taxon>
    </lineage>
</organism>
<evidence type="ECO:0000259" key="1">
    <source>
        <dbReference type="Pfam" id="PF18096"/>
    </source>
</evidence>
<evidence type="ECO:0000313" key="3">
    <source>
        <dbReference type="EMBL" id="RKT61384.1"/>
    </source>
</evidence>
<dbReference type="CDD" id="cd02440">
    <property type="entry name" value="AdoMet_MTases"/>
    <property type="match status" value="1"/>
</dbReference>
<sequence>MDIVNNLFDFIEKYSQENPMKLRLKRFENLNFNLSFAIDQIESRQKIKSKLPLWNQNKKLLFPSVLSAEQASSEITAQYKQCIIGSKYKSICDLTGGLGIDSYYFADSAETVTYIERYPLYCDVAKYNFNVLQKNNIRVICSDSLKFVFECNVKFDAFYIDPARRNSENKRLYDLRDCEPDIIELQSILLKKAPVILLKASPMIDISRAIQDLKFVKEVHVISVKNECKELFFIINNHFSEDEISINCVNLSPVQQPENYIFTLENEKNLPLLQSVTSIQSYLYEPNSSILKAGAFKSVAISFSISKIHKNSHLYTSNKLITDFPGRIFTVKEVIPFSGKVLKKLSMQYPSANITVRNFPITTEELRKKSKIKDGGNVYIFATTLYPDKKIFIICEKIINA</sequence>
<dbReference type="OrthoDB" id="1000417at2"/>
<dbReference type="InterPro" id="IPR029063">
    <property type="entry name" value="SAM-dependent_MTases_sf"/>
</dbReference>
<dbReference type="Pfam" id="PF22013">
    <property type="entry name" value="PG_1098_Fer"/>
    <property type="match status" value="1"/>
</dbReference>
<accession>A0A495WJV4</accession>
<feature type="domain" description="PG-1098 ferredoxin-like" evidence="2">
    <location>
        <begin position="282"/>
        <end position="325"/>
    </location>
</feature>
<dbReference type="Gene3D" id="1.10.10.1110">
    <property type="entry name" value="Methyltransferase PG1098, N-terminal domain"/>
    <property type="match status" value="1"/>
</dbReference>
<reference evidence="3 4" key="1">
    <citation type="submission" date="2018-10" db="EMBL/GenBank/DDBJ databases">
        <title>Genomic Encyclopedia of Archaeal and Bacterial Type Strains, Phase II (KMG-II): from individual species to whole genera.</title>
        <authorList>
            <person name="Goeker M."/>
        </authorList>
    </citation>
    <scope>NUCLEOTIDE SEQUENCE [LARGE SCALE GENOMIC DNA]</scope>
    <source>
        <strain evidence="3 4">NSB1</strain>
    </source>
</reference>
<feature type="domain" description="THUMP-like" evidence="1">
    <location>
        <begin position="326"/>
        <end position="397"/>
    </location>
</feature>
<keyword evidence="4" id="KW-1185">Reference proteome</keyword>
<dbReference type="EMBL" id="RBXN01000001">
    <property type="protein sequence ID" value="RKT61384.1"/>
    <property type="molecule type" value="Genomic_DNA"/>
</dbReference>
<dbReference type="RefSeq" id="WP_022602699.1">
    <property type="nucleotide sequence ID" value="NZ_KI440833.1"/>
</dbReference>
<name>A0A495WJV4_9BACT</name>
<dbReference type="Gene3D" id="3.40.50.150">
    <property type="entry name" value="Vaccinia Virus protein VP39"/>
    <property type="match status" value="1"/>
</dbReference>
<evidence type="ECO:0000313" key="4">
    <source>
        <dbReference type="Proteomes" id="UP000269493"/>
    </source>
</evidence>
<dbReference type="GeneID" id="92927580"/>
<proteinExistence type="predicted"/>
<protein>
    <submittedName>
        <fullName evidence="3">Uncharacterized protein</fullName>
    </submittedName>
</protein>